<name>A0A7H0GVW3_9BACT</name>
<evidence type="ECO:0000313" key="1">
    <source>
        <dbReference type="EMBL" id="QNP52429.1"/>
    </source>
</evidence>
<dbReference type="Gene3D" id="2.60.40.10">
    <property type="entry name" value="Immunoglobulins"/>
    <property type="match status" value="1"/>
</dbReference>
<protein>
    <recommendedName>
        <fullName evidence="3">Gliding motility-associated C-terminal domain-containing protein</fullName>
    </recommendedName>
</protein>
<dbReference type="InterPro" id="IPR013783">
    <property type="entry name" value="Ig-like_fold"/>
</dbReference>
<dbReference type="EMBL" id="CP060784">
    <property type="protein sequence ID" value="QNP52429.1"/>
    <property type="molecule type" value="Genomic_DNA"/>
</dbReference>
<proteinExistence type="predicted"/>
<dbReference type="RefSeq" id="WP_187732685.1">
    <property type="nucleotide sequence ID" value="NZ_CP060784.1"/>
</dbReference>
<gene>
    <name evidence="1" type="ORF">H9L05_01150</name>
</gene>
<accession>A0A7H0GVW3</accession>
<evidence type="ECO:0000313" key="2">
    <source>
        <dbReference type="Proteomes" id="UP000516093"/>
    </source>
</evidence>
<organism evidence="1 2">
    <name type="scientific">Hymenobacter qilianensis</name>
    <dbReference type="NCBI Taxonomy" id="1385715"/>
    <lineage>
        <taxon>Bacteria</taxon>
        <taxon>Pseudomonadati</taxon>
        <taxon>Bacteroidota</taxon>
        <taxon>Cytophagia</taxon>
        <taxon>Cytophagales</taxon>
        <taxon>Hymenobacteraceae</taxon>
        <taxon>Hymenobacter</taxon>
    </lineage>
</organism>
<reference evidence="1 2" key="1">
    <citation type="submission" date="2020-08" db="EMBL/GenBank/DDBJ databases">
        <title>Genome sequence of Hymenobacter qilianensis JCM 19763T.</title>
        <authorList>
            <person name="Hyun D.-W."/>
            <person name="Bae J.-W."/>
        </authorList>
    </citation>
    <scope>NUCLEOTIDE SEQUENCE [LARGE SCALE GENOMIC DNA]</scope>
    <source>
        <strain evidence="1 2">JCM 19763</strain>
    </source>
</reference>
<dbReference type="Proteomes" id="UP000516093">
    <property type="component" value="Chromosome"/>
</dbReference>
<keyword evidence="2" id="KW-1185">Reference proteome</keyword>
<evidence type="ECO:0008006" key="3">
    <source>
        <dbReference type="Google" id="ProtNLM"/>
    </source>
</evidence>
<sequence length="405" mass="43972">MGVTPTAEASHIRAGDIQAKSDTTLPVSARNPRRIFFKMVLFTDNETSKVDEDKVAIFFGDGTCTGVREIPRTTLRQVIPGTQINVYYFEHTYNAPGSYLVSYIGELRNGGVRNMSDSNTQTFYISTRVTIAPELNINRSPVLNAPAYDKAATNQVWLHNPAAFDADGDSLVFELRPSQQVANGVEGSINIDNCRPQPVVTTNYRFPNLTDPRGVQVPYLNSPGGGPSIFTQDRQTGQIVWNAPNVVGIYNFAFAVLEYRRSGTGPARLIGEVIRDMQILVEPTNNLRPTITIPPDLCVIAGTPITQTVTATDPNNDKVTLSAFGGIFPPATFVQSSTGPPQASGTFRWTPQCTDVASDPYTVVFKADDQPPSGTVLIDEKAWRITVVGPPRKTSVSAGKAAALF</sequence>
<dbReference type="KEGG" id="hqi:H9L05_01150"/>
<dbReference type="AlphaFoldDB" id="A0A7H0GVW3"/>